<dbReference type="AlphaFoldDB" id="A0A1S3HPQ0"/>
<dbReference type="PANTHER" id="PTHR14270">
    <property type="entry name" value="NONSENSE-MEDIATED MRNA DECAY FACTOR SMG9"/>
    <property type="match status" value="1"/>
</dbReference>
<dbReference type="GeneID" id="106157057"/>
<dbReference type="InParanoid" id="A0A1S3HPQ0"/>
<keyword evidence="4" id="KW-1185">Reference proteome</keyword>
<evidence type="ECO:0000256" key="2">
    <source>
        <dbReference type="ARBA" id="ARBA00023161"/>
    </source>
</evidence>
<evidence type="ECO:0000256" key="3">
    <source>
        <dbReference type="SAM" id="MobiDB-lite"/>
    </source>
</evidence>
<accession>A0A1S3HPQ0</accession>
<dbReference type="Proteomes" id="UP000085678">
    <property type="component" value="Unplaced"/>
</dbReference>
<sequence>MMADEGPRRRRRRGGRKERERDVSASSTNSASGGIMRPPIILAKPNADRPINDNLRGPDQPRPVVMLKAREDSRPLVTSTNTATHNIPSLLAGEHAPSQPIYQIQKNPTLLDSAHPRLNFTPEMSSSVKVIDEGFQWTENGMEVLTDNTDFFVIGVLGLQGAGKSTIMSLLAGNQPSDEHKSYIFKPQSREVREVCGHQTTGVDMYVTSERTILLDCQPLLSASILDHMVHTEKKYPSEYSTTENCIEMQSLQLMTFMMTVCNVVLVVQDWFTDANLLRLLQTAEMLKPPTPSPSHDIPPDDTPEYYPHIVFLNNKASRQDFGLDSYDEMQKILSKALQHSKLRCKGSLSMTSSNMFPGHSQGQRSEVNLYLLPSMQGTKEQGNILTLLPEYRGYPSFELLMKTLRNQLLSMSRSLITNVTISEKYWFHYANKAWESIKKSQFLSEYNRLLP</sequence>
<protein>
    <submittedName>
        <fullName evidence="5">Protein SMG9</fullName>
    </submittedName>
</protein>
<reference evidence="5" key="1">
    <citation type="submission" date="2025-08" db="UniProtKB">
        <authorList>
            <consortium name="RefSeq"/>
        </authorList>
    </citation>
    <scope>IDENTIFICATION</scope>
    <source>
        <tissue evidence="5">Gonads</tissue>
    </source>
</reference>
<keyword evidence="2" id="KW-0866">Nonsense-mediated mRNA decay</keyword>
<dbReference type="InterPro" id="IPR039177">
    <property type="entry name" value="SMG9"/>
</dbReference>
<dbReference type="STRING" id="7574.A0A1S3HPQ0"/>
<gene>
    <name evidence="5" type="primary">LOC106157057</name>
</gene>
<evidence type="ECO:0000313" key="4">
    <source>
        <dbReference type="Proteomes" id="UP000085678"/>
    </source>
</evidence>
<name>A0A1S3HPQ0_LINAN</name>
<organism evidence="4 5">
    <name type="scientific">Lingula anatina</name>
    <name type="common">Brachiopod</name>
    <name type="synonym">Lingula unguis</name>
    <dbReference type="NCBI Taxonomy" id="7574"/>
    <lineage>
        <taxon>Eukaryota</taxon>
        <taxon>Metazoa</taxon>
        <taxon>Spiralia</taxon>
        <taxon>Lophotrochozoa</taxon>
        <taxon>Brachiopoda</taxon>
        <taxon>Linguliformea</taxon>
        <taxon>Lingulata</taxon>
        <taxon>Lingulida</taxon>
        <taxon>Linguloidea</taxon>
        <taxon>Lingulidae</taxon>
        <taxon>Lingula</taxon>
    </lineage>
</organism>
<dbReference type="OrthoDB" id="79514at2759"/>
<feature type="region of interest" description="Disordered" evidence="3">
    <location>
        <begin position="1"/>
        <end position="38"/>
    </location>
</feature>
<dbReference type="SUPFAM" id="SSF52540">
    <property type="entry name" value="P-loop containing nucleoside triphosphate hydrolases"/>
    <property type="match status" value="1"/>
</dbReference>
<dbReference type="GO" id="GO:0000184">
    <property type="term" value="P:nuclear-transcribed mRNA catabolic process, nonsense-mediated decay"/>
    <property type="evidence" value="ECO:0007669"/>
    <property type="project" value="UniProtKB-KW"/>
</dbReference>
<dbReference type="PANTHER" id="PTHR14270:SF0">
    <property type="entry name" value="NONSENSE-MEDIATED MRNA DECAY FACTOR SMG9"/>
    <property type="match status" value="1"/>
</dbReference>
<dbReference type="InterPro" id="IPR027417">
    <property type="entry name" value="P-loop_NTPase"/>
</dbReference>
<proteinExistence type="inferred from homology"/>
<evidence type="ECO:0000256" key="1">
    <source>
        <dbReference type="ARBA" id="ARBA00007712"/>
    </source>
</evidence>
<comment type="similarity">
    <text evidence="1">Belongs to the SMG9 family.</text>
</comment>
<dbReference type="FunCoup" id="A0A1S3HPQ0">
    <property type="interactions" value="688"/>
</dbReference>
<dbReference type="KEGG" id="lak:106157057"/>
<dbReference type="RefSeq" id="XP_013388010.1">
    <property type="nucleotide sequence ID" value="XM_013532556.2"/>
</dbReference>
<evidence type="ECO:0000313" key="5">
    <source>
        <dbReference type="RefSeq" id="XP_013388010.1"/>
    </source>
</evidence>
<dbReference type="Gene3D" id="3.40.50.300">
    <property type="entry name" value="P-loop containing nucleotide triphosphate hydrolases"/>
    <property type="match status" value="1"/>
</dbReference>